<accession>A0ABN8DYB9</accession>
<dbReference type="InterPro" id="IPR001343">
    <property type="entry name" value="Hemolysn_Ca-bd"/>
</dbReference>
<dbReference type="SUPFAM" id="SSF51120">
    <property type="entry name" value="beta-Roll"/>
    <property type="match status" value="1"/>
</dbReference>
<dbReference type="InterPro" id="IPR047777">
    <property type="entry name" value="LapA-like_RM"/>
</dbReference>
<comment type="caution">
    <text evidence="3">The sequence shown here is derived from an EMBL/GenBank/DDBJ whole genome shotgun (WGS) entry which is preliminary data.</text>
</comment>
<keyword evidence="4" id="KW-1185">Reference proteome</keyword>
<keyword evidence="1" id="KW-0106">Calcium</keyword>
<dbReference type="EMBL" id="CAKLDI010000002">
    <property type="protein sequence ID" value="CAH0535813.1"/>
    <property type="molecule type" value="Genomic_DNA"/>
</dbReference>
<dbReference type="NCBIfam" id="NF033682">
    <property type="entry name" value="retention_LapA"/>
    <property type="match status" value="1"/>
</dbReference>
<dbReference type="Proteomes" id="UP000838672">
    <property type="component" value="Unassembled WGS sequence"/>
</dbReference>
<protein>
    <recommendedName>
        <fullName evidence="2">Cadherin domain-containing protein</fullName>
    </recommendedName>
</protein>
<dbReference type="PROSITE" id="PS00330">
    <property type="entry name" value="HEMOLYSIN_CALCIUM"/>
    <property type="match status" value="2"/>
</dbReference>
<organism evidence="3 4">
    <name type="scientific">Vibrio stylophorae</name>
    <dbReference type="NCBI Taxonomy" id="659351"/>
    <lineage>
        <taxon>Bacteria</taxon>
        <taxon>Pseudomonadati</taxon>
        <taxon>Pseudomonadota</taxon>
        <taxon>Gammaproteobacteria</taxon>
        <taxon>Vibrionales</taxon>
        <taxon>Vibrionaceae</taxon>
        <taxon>Vibrio</taxon>
    </lineage>
</organism>
<dbReference type="PROSITE" id="PS50268">
    <property type="entry name" value="CADHERIN_2"/>
    <property type="match status" value="1"/>
</dbReference>
<reference evidence="3" key="1">
    <citation type="submission" date="2021-11" db="EMBL/GenBank/DDBJ databases">
        <authorList>
            <person name="Rodrigo-Torres L."/>
            <person name="Arahal R. D."/>
            <person name="Lucena T."/>
        </authorList>
    </citation>
    <scope>NUCLEOTIDE SEQUENCE</scope>
    <source>
        <strain evidence="3">CECT 7929</strain>
    </source>
</reference>
<dbReference type="Gene3D" id="2.150.10.10">
    <property type="entry name" value="Serralysin-like metalloprotease, C-terminal"/>
    <property type="match status" value="1"/>
</dbReference>
<name>A0ABN8DYB9_9VIBR</name>
<dbReference type="PRINTS" id="PR00313">
    <property type="entry name" value="CABNDNGRPT"/>
</dbReference>
<evidence type="ECO:0000259" key="2">
    <source>
        <dbReference type="PROSITE" id="PS50268"/>
    </source>
</evidence>
<dbReference type="InterPro" id="IPR018511">
    <property type="entry name" value="Hemolysin-typ_Ca-bd_CS"/>
</dbReference>
<dbReference type="InterPro" id="IPR019959">
    <property type="entry name" value="T1SS-143_rpt-cont_dom"/>
</dbReference>
<evidence type="ECO:0000256" key="1">
    <source>
        <dbReference type="ARBA" id="ARBA00022837"/>
    </source>
</evidence>
<evidence type="ECO:0000313" key="3">
    <source>
        <dbReference type="EMBL" id="CAH0535813.1"/>
    </source>
</evidence>
<feature type="domain" description="Cadherin" evidence="2">
    <location>
        <begin position="1529"/>
        <end position="1634"/>
    </location>
</feature>
<dbReference type="InterPro" id="IPR002126">
    <property type="entry name" value="Cadherin-like_dom"/>
</dbReference>
<evidence type="ECO:0000313" key="4">
    <source>
        <dbReference type="Proteomes" id="UP000838672"/>
    </source>
</evidence>
<dbReference type="RefSeq" id="WP_237468663.1">
    <property type="nucleotide sequence ID" value="NZ_CAKLDI010000002.1"/>
</dbReference>
<dbReference type="InterPro" id="IPR011049">
    <property type="entry name" value="Serralysin-like_metalloprot_C"/>
</dbReference>
<dbReference type="NCBIfam" id="TIGR03660">
    <property type="entry name" value="T1SS_rpt_143"/>
    <property type="match status" value="1"/>
</dbReference>
<proteinExistence type="predicted"/>
<dbReference type="Pfam" id="PF00353">
    <property type="entry name" value="HemolysinCabind"/>
    <property type="match status" value="1"/>
</dbReference>
<gene>
    <name evidence="3" type="ORF">VST7929_03287</name>
</gene>
<sequence length="5676" mass="589801">MKTNQVNANANVEQLSGKAYVLNQNGILTRLKEGMQLEEGDILITDQGTELVISVNGDLMRIDPSCVACLTNGEQADAVVSTRQNADLNNTPDEGQANFDVSALQEAILAGQDPTLLLEEPAAGATENAANSGFVPIIRDGLETIPVAGYDTAVTNFTQLRVDDGGDGFLDLAPAGGETVSLTLAEPDLDPNGYAATAQAFVTIAGGSEQMAPDSVAIDPDALAALLAELNSDIFSGGDPVVFTYDPVTNTLLGEVNGTPALEIVLDGAQNPNGFDLDLTITMTQYLPLDHLPSGDSSGAVTVNGDQLAINLPITAADLSGDEILSPINANILLLDGFPPALTNGDITVLNETIDSNTEINGSIGLDLGSDQIAQMEVDETALATAFEGVTSNGHPTETDVTYTEVNGEPVTIITLTELLPGGGAESVMTISIDATGEYTVEMLGEIDQLDGNSQTDDDSLVFEIPVVAIDDDGDRSNTGLLSVQVIDGDNPSGEVSTGTVELNYSEGELDQNANSGGYPVEDSASFSILAGEDRLQPDSVEILTTDLITTLEANLTAGDSPLTFTYDGTTLEGRDSNGELVLSISHNNVQNANLDDVDVTFDVIQYKPLDHTPGGYSDNILTIDDEGIQLNLQVQAQDTDLDPLDTPVTVTINITDGPNPNIIDSDAMPAVAHETNDKNVEVAGNIGLDIGSDTIDRIEVDATGLASLANSLTSNGHPVTAEVTTGANGAQVVTFYEVEPQQGGGTINQPAVTVTINLDGSFTMLVTGQLDQLDDADMQTAMDDLQLAIPITVFDNDEDSVATSVDLTIFDGVDATGTTTGDLNVAYVEGDLQDPQGQSTYPVSDSANFTVIAGEDRLDPTTFAIDDIDGVITSLEAALTSGTSALDFSYSGGVLIAVDDQGETVLTLTLTATQNPNLNDVDVTLLVEQFAPLDHLAGGVSDDVVTVDGNQINFNFGLQLLDTDQDPLQNPVQLSVAITDGPNPNLINADAEPAIANETTDKGMAVTGDLGLDVGSDEIGEVIVDLTALDALVADLTSNGNPVTATVTTGADGEQIITLNEQEPQSGGGVTEQLVLTAIINLDGTYSLVVDGQLDQLSNNAQIGSDTLSLDIPVTIKDKDLDETSGLVQLQVVDGSNADGSVVTPLTLSFTEGDLVDAMGASTYPVSDSGSVTLVAGEDRLVPESVMIEQSLIDAIEANLTAGGSVLTVTYTGGVLEARNSDGELVLSITHSQTQASNLNDVEISFDVVQHLPLDHDATSTTMAGDPVVIDGETIRFNLPIQATDTDLDPLTSSLIVPIEISDGDDPVLVNADAAPAIANETDDKGVTVNGSLGLDVGSDEIASIVLDTTALTNFVDGLTSNGHEVTVEVTNAADGAPIITLFEQVPQSGGGTVPSQILVVNIGLDGDFDMTVTGQLDQLTGGSQIGDDTLDFSIPATITDKDGDSTSGQIALQVIDGENAAGESIAPLTLSFSEGDLVTTSGGTTYPVSTTGDITLVAGEDRLVPESVVIEQSLIDAIEANLTAGGGSPLTVTYTGGVLEARDSDGELVFEIIHTTAQAANLDDVDVSFEIVQHKPLDHDAMSTTMTGDPVVIDGENIVFNIPLQAQDTDQDWMDNPVTVTATIADGDDPMFIADDEIIPSVNETTDKNVVLNGSLGLDIGSDEIDRIEIDTTGLAALAASLTSNGHSVIAEVTDGANGAQVVSFFEVEPQPGGGTVNQPILVTTIALDGTYTLTVTGQLDQLDAADMQIVTDDIELAIPLTIVDKDDDAISGHVNLKVEDGTNAAGAAVGVTSVSFTEGELDQTAMMGGYPVSDTTTFTILAGEDRLDPATLVIEQSFIDAMVAELTASDSVLTAQVSAGLVQLLNDNNDVVLEVSFNGVQAANLNDVDVTVTVNQLKPLDHDASSTTMAGDPVVVDGSNILLSVPFQLQDTDQDWMDNPVVMTANITDGPNPNLLNANASPAVAHETDDKGMAVDGDLGLDVGSDEIDAIIVDTTALNTLATTLTSNGHPVTAQTSTAANGQVTIVLKEQEPQSGGGVTEQTVLTVTVNLDGTYQMVVDGQLDQLQSGAQIGTDTLALSIPVTVRDKDDDETTGALSLQVIDGDDAAGQVAPIVGLSFTEGDLQDSGGNSTYPVADSDTFTIVAGEDRLTPDSVMIDPSFITALTSELTASGSVLTVTYINGVVEARNSDGELVLEITHSTQQAANLNDLDVTLSVTQHLPLDHDAMSTTMVGDPVVIDGETIRFNIPFQAKDTDLDPMAQAVIATVDITDGDDPMLVNANAVVATANETTDKNATVSGDLGLDVGSDEIERIEVDTSALNTLLASLTSNGHSVTATVTTGSQGETIIVLNEQEVQLDNSIVAKEVLTVTVNLDGSYEMVVKGQLDQLDASDMQIGNDTLSLDIPIKVVDKDADETTGTLKLAVSDGSNATGALIGSASLAITEGELDKTPLTGGYPVADNTSFTILAGEDRLDPSTIRIDDLATLIPTLEASLSSAGDFLAFAMNGNTLEGKDDNGDVVVAITLTASQAPNLNDVQVAVSIVQHAPIDHLDSLPSNAVVSVSDSLLTLNLPIQIQDTDLDDLDSAVNLAIAITDGADPNLVSADASSAIANETTDKGVAVTGDLGLDIGSDTIAQIVVDTTALTALASSLTSNGHAVSATVVDGAMGAQVITLLEAVPQSGGGTVNETVLTVTVNPNGSYSMVVNGQLDQLSNNAQIGDDTLDLSIPVTFIDADEDEASGQIELQVVDGTNAPGQVAAALTLAYTEGELDQSAMSGGYPVSDSGTVTILAGEDRLDPSSVEIITTSLLPALTAELKSGGETLTYTYAAGVIEGRNGDGDLIVAIAHSAVNSTSSMNADDLDVTFTVTQYGPLDHDETGPSTGLVTTSDNLITLSLPVQAKDTDLDTMDAPVFISIEITDGPDPNLVAANNIAIHETDDKGVAVTGALGIDVGSDEIQSITVDATGLTTFANTLTSNGHAVTASAAAGPDGSQVVTLFEQVPQGGGGTIPAVILTATLTTDGNYSVLMQGQLDQLSGGNPIGSDILNLLIPVTVVDKDGDDVSGQITIPIADGDDSTGSTTGDATLEFTEGQLNKLPADGGYPVSDSGSFTVEAGEDRLVADTLSFDVASFVAELNSQITSNGQAVTFTASTDGMGNPVIEGKIGTDAVLTFTLTRSQNPNLDDIDATLTVEQHQPIDHIDDQADTTYITVDGDAIVFSVPLQAQDTDQDWMENPAIVTVTLNDGVDIAGGGTISGVLTEGTLDMTALPADQYPQTHSTQIDVVEMGSDTLNPNLVRIVTGNVTPTDVNDFSDLAALKAEIEAELSQNGEPVTVVFNATGMEIQDSMGAPIITLALSITPAVGATPAQLVQTTTIHSPIDHLATGNNTGFVEVDDTTISFKNLQIQLQDADGDYLQTPINTSITITDGLPPIFVVTDGDALSVSEVGIDGIGGNQPGSNPTSDAELDMGSISAIANSDEIIDYQIDVATFNTEILGVLTSANQQVTLVDDGLVTLPGNIQAHQYTAKTASMDVFQITLSKDGDYNFTLLGALDHDKLTNDTSLDFTIPVFAVDADLDPSSNQGRILVTVADDFATTNAGVTLNMVEGDNTSTAQDVLLPAEEGADTADVLAIYDNGAQVLLSSLPTAVAPDGSNARVTAIHQTGTGQELGDLYIREDGSVLFDANPDIDHDSETLTHLIDFEVIDGDGDIATGQFKLEITDQDPTLTVQAASGVEDQGLDANEMFDNDATDGIAINMTINIGDDDRNEAIDRVLIEKPDADEGTFYLDANTVPAEEMEGGVTYIVVPGSYFSTTNGEDYTLSNLFFVPDADFSDRNTPGDAGLNLNVISKITADGGDHPDQTDDLQINVSGIADKPEWNFSNTETHYTVDEDDPGVRLTLQSQLQDTDGSEFQRYYFKITEGEASFDGRNIRDESGSLGAGWVSIPNNRLGNFRVVPDEDFSGDIKVDVFTRSFERSPFTVRNADSDTIELVINVNPIADEATIKTKRLQGLEDEPFALGNFISLTELDDFSDGSETTYVVITNLPPGATLSDAANIEPYTFDAGLPTEEVGYRVPYDEVGGLILTPPLHSNEDFNFNVRGLVIDSADLTPDSGGVVHPGTPVEHTDEYFTDPQSVNVRLTGVADVPVFVPDMSGDWIVDDTAAQPTVYTTILEDETATLNFGLFSGEMGQDTTFGYGESESLSLVLSGIPAGTTIVDGTGVTKALSQIGVDDNGDPIFSVALDNLVGVQITPPLHSTDDLYIEARLVVTENDGDTNISTGLIVIQVDPVVDQTDFVTNTDGFEDAANGSPLQWRPDADDMPDGQEQITAMRLFDIPSHVTQITLNGTALTLTPTGGGFSEVTLTPTQMDDLNAGGSLRVFVEEDSDVDVTIRSQVTVTQLDSDPDYTPPHAITEAEDTDIFGTLNVDIRAVVESDTTIVLTGTPPTDVGSIKLSDYLGVDDKDPTSNEVVVAYVLSGLPDGYVVENGINEGNGSWTIQSGSLDDFTIHAPENADEIINITVSAQIVDRSDTGENDPSVPAVRQLVVPLDFLNTDTDTELASEIDVPNTVVVTGEEDRVVDLGAQLDNSIRLTLPSDSTLTDETANDHFSIVIAAADLPAGSRITGTGIDFVNGLYVFEDVSVTPDPMNPGEATVNLSAVNMVLPDDFAGVINFPVTLVNTDEVSGDYEVGSTNIQLEVTPVVDVPANAIAGDDTDVEFELVVTRTEGLDANKQPTMGPDTPFTEPLEDGRIYFDVNVTLADSDQVNGFEMVDQVILTVPVGMGTFEGGTDDGITATITLGPTELSDVVFLPAEDYSGNVNIGIEMMITDTATTGTDMATIISSASFEVIAVEDDVTFVDVNDVIVDEDTGVDLSHIGIQLNDIDDSETLLSVKIMGVPDDFTFPSGATNNGDGSWTVDVDSPNFGSTEFLSGLIMLPATNFSGTVDLEVIAITQEDSLGGIREHSAPFTLTVNPIGDEIDVDPTTPSVSGIENGDAIDLVLNIATQDNADSYPTSPPAGITLTENPPEQLKILLTGVPDEADIIFADGIAPGAMSTITETSPGEWTVFVDRPDGDTGAVLEKLQLVPNDAYGDYTIDITMMSVDNGAEADVSLHKTTSIALSLDPVNDAPVNNMPASASGNEDETFAITGLSVTDIDAETGNVTVDLSVDHGVLTVDTSGGVTATNNGTASVTLNGTLTEINAALGAGVDYLGDLNFNGNDTLTMNTSDNGNTGTGNVLTDSDTMPITVIALNDAPENTAPTAEQEVAQETAIDISGLSIADVDAGTGNLSVVLSVDNGSLTVNGGLASVSNNGTASVTITDTLANINALLADDVTYIGDMGFFGDDTLTMSTDDLGNTGTDGAKQDVSTTPIKVLGTPNLTLNLTQIQTAASRAAAAALVPLLGLDVAIAAPFDLSIVTIEVTGVGAGAQFTDGNGTPVGSESGGVWTLQPADLADLHIDNLPDGATANLSFTAVAEDPGIVTQQTTPVAIEVVVADSSDSTINDSDSGAANVVTGDDDGQTLFGGLGDDILTGGDGDDILIGGAGNDILTGGAGDDVFLWEIGDVGTPASPAMDIITDFTVGEDMLDLSDLLPAGLDPNDATDINTLLDYIQVDDSGGNVTLSVSTAPNAPERQDIVLENTDLSDFSLSGGETEAQILSAIMASVKLDP</sequence>